<evidence type="ECO:0000313" key="8">
    <source>
        <dbReference type="EMBL" id="CCG97779.1"/>
    </source>
</evidence>
<reference evidence="8" key="1">
    <citation type="journal article" date="2012" name="Insect Biochem. Mol. Biol.">
        <title>Characterization of the hemoglobin of the backswimmer Anisops deanei (Hemiptera).</title>
        <authorList>
            <person name="Wawrowski A."/>
            <person name="Matthews P.G."/>
            <person name="Gleixner E."/>
            <person name="Kiger L."/>
            <person name="Marden M.C."/>
            <person name="Hankeln T."/>
            <person name="Burmester T."/>
        </authorList>
    </citation>
    <scope>NUCLEOTIDE SEQUENCE</scope>
    <source>
        <tissue evidence="8">Abdomen</tissue>
    </source>
</reference>
<dbReference type="CDD" id="cd01040">
    <property type="entry name" value="Mb-like"/>
    <property type="match status" value="1"/>
</dbReference>
<protein>
    <submittedName>
        <fullName evidence="8">Hemoglobin B</fullName>
    </submittedName>
</protein>
<keyword evidence="3 6" id="KW-0561">Oxygen transport</keyword>
<gene>
    <name evidence="8" type="primary">HbB</name>
</gene>
<dbReference type="GO" id="GO:0005344">
    <property type="term" value="F:oxygen carrier activity"/>
    <property type="evidence" value="ECO:0007669"/>
    <property type="project" value="UniProtKB-KW"/>
</dbReference>
<sequence>MPKAFSLTDREVEVINQSWNQIKAQELVVGLQMFKLLFQRYPQYERLFTHLHQSGKSLYEGDRFQHHVVGNIMSSINKVIERLNSGDTATKTLKDMGVKHKKLDVHRKHFESFVPFVVDSMVNVRMSMDKDEVAFAWTKLMDAIASNLSRGVES</sequence>
<dbReference type="PANTHER" id="PTHR46458">
    <property type="entry name" value="BLR2807 PROTEIN"/>
    <property type="match status" value="1"/>
</dbReference>
<dbReference type="SUPFAM" id="SSF46458">
    <property type="entry name" value="Globin-like"/>
    <property type="match status" value="1"/>
</dbReference>
<keyword evidence="4" id="KW-0479">Metal-binding</keyword>
<comment type="similarity">
    <text evidence="6">Belongs to the globin family.</text>
</comment>
<dbReference type="GO" id="GO:0046872">
    <property type="term" value="F:metal ion binding"/>
    <property type="evidence" value="ECO:0007669"/>
    <property type="project" value="UniProtKB-KW"/>
</dbReference>
<accession>I2G908</accession>
<dbReference type="EMBL" id="HE795535">
    <property type="protein sequence ID" value="CCG97779.1"/>
    <property type="molecule type" value="mRNA"/>
</dbReference>
<name>I2G908_9HEMI</name>
<dbReference type="GO" id="GO:0019825">
    <property type="term" value="F:oxygen binding"/>
    <property type="evidence" value="ECO:0007669"/>
    <property type="project" value="InterPro"/>
</dbReference>
<evidence type="ECO:0000256" key="1">
    <source>
        <dbReference type="ARBA" id="ARBA00022448"/>
    </source>
</evidence>
<dbReference type="GO" id="GO:0020037">
    <property type="term" value="F:heme binding"/>
    <property type="evidence" value="ECO:0007669"/>
    <property type="project" value="InterPro"/>
</dbReference>
<evidence type="ECO:0000256" key="6">
    <source>
        <dbReference type="RuleBase" id="RU000356"/>
    </source>
</evidence>
<dbReference type="Pfam" id="PF00042">
    <property type="entry name" value="Globin"/>
    <property type="match status" value="1"/>
</dbReference>
<evidence type="ECO:0000256" key="4">
    <source>
        <dbReference type="ARBA" id="ARBA00022723"/>
    </source>
</evidence>
<dbReference type="Gene3D" id="1.10.490.10">
    <property type="entry name" value="Globins"/>
    <property type="match status" value="1"/>
</dbReference>
<dbReference type="PROSITE" id="PS01033">
    <property type="entry name" value="GLOBIN"/>
    <property type="match status" value="1"/>
</dbReference>
<keyword evidence="2 6" id="KW-0349">Heme</keyword>
<evidence type="ECO:0000256" key="2">
    <source>
        <dbReference type="ARBA" id="ARBA00022617"/>
    </source>
</evidence>
<keyword evidence="5" id="KW-0408">Iron</keyword>
<dbReference type="PANTHER" id="PTHR46458:SF1">
    <property type="entry name" value="GEO09476P1"/>
    <property type="match status" value="1"/>
</dbReference>
<dbReference type="SMR" id="I2G908"/>
<dbReference type="InterPro" id="IPR012292">
    <property type="entry name" value="Globin/Proto"/>
</dbReference>
<feature type="domain" description="Globin" evidence="7">
    <location>
        <begin position="6"/>
        <end position="153"/>
    </location>
</feature>
<dbReference type="InterPro" id="IPR044399">
    <property type="entry name" value="Mb-like_M"/>
</dbReference>
<dbReference type="InterPro" id="IPR009050">
    <property type="entry name" value="Globin-like_sf"/>
</dbReference>
<keyword evidence="1 6" id="KW-0813">Transport</keyword>
<evidence type="ECO:0000259" key="7">
    <source>
        <dbReference type="PROSITE" id="PS01033"/>
    </source>
</evidence>
<dbReference type="InterPro" id="IPR050532">
    <property type="entry name" value="Globin-like_OT"/>
</dbReference>
<organism evidence="8">
    <name type="scientific">Anisops deanei</name>
    <dbReference type="NCBI Taxonomy" id="1167866"/>
    <lineage>
        <taxon>Eukaryota</taxon>
        <taxon>Metazoa</taxon>
        <taxon>Ecdysozoa</taxon>
        <taxon>Arthropoda</taxon>
        <taxon>Hexapoda</taxon>
        <taxon>Insecta</taxon>
        <taxon>Pterygota</taxon>
        <taxon>Neoptera</taxon>
        <taxon>Paraneoptera</taxon>
        <taxon>Hemiptera</taxon>
        <taxon>Heteroptera</taxon>
        <taxon>Panheteroptera</taxon>
        <taxon>Nepomorpha</taxon>
        <taxon>Notonectidae</taxon>
        <taxon>Anisopinae</taxon>
        <taxon>Anisops</taxon>
    </lineage>
</organism>
<dbReference type="AlphaFoldDB" id="I2G908"/>
<dbReference type="InterPro" id="IPR000971">
    <property type="entry name" value="Globin"/>
</dbReference>
<evidence type="ECO:0000256" key="5">
    <source>
        <dbReference type="ARBA" id="ARBA00023004"/>
    </source>
</evidence>
<evidence type="ECO:0000256" key="3">
    <source>
        <dbReference type="ARBA" id="ARBA00022621"/>
    </source>
</evidence>
<proteinExistence type="evidence at transcript level"/>